<dbReference type="RefSeq" id="WP_345328429.1">
    <property type="nucleotide sequence ID" value="NZ_BAABGA010000120.1"/>
</dbReference>
<protein>
    <submittedName>
        <fullName evidence="9">Beta-galactosidase GalB</fullName>
    </submittedName>
</protein>
<dbReference type="InterPro" id="IPR006103">
    <property type="entry name" value="Glyco_hydro_2_cat"/>
</dbReference>
<dbReference type="Pfam" id="PF18565">
    <property type="entry name" value="Glyco_hydro2_C5"/>
    <property type="match status" value="1"/>
</dbReference>
<feature type="domain" description="Glycoside hydrolase family 2 immunoglobulin-like beta-sandwich" evidence="4">
    <location>
        <begin position="208"/>
        <end position="311"/>
    </location>
</feature>
<evidence type="ECO:0000259" key="5">
    <source>
        <dbReference type="Pfam" id="PF02836"/>
    </source>
</evidence>
<dbReference type="InterPro" id="IPR008964">
    <property type="entry name" value="Invasin/intimin_cell_adhesion"/>
</dbReference>
<accession>A0ABP8NTF4</accession>
<evidence type="ECO:0000256" key="3">
    <source>
        <dbReference type="ARBA" id="ARBA00023295"/>
    </source>
</evidence>
<dbReference type="InterPro" id="IPR040605">
    <property type="entry name" value="Glyco_hydro2_dom5"/>
</dbReference>
<dbReference type="InterPro" id="IPR013783">
    <property type="entry name" value="Ig-like_fold"/>
</dbReference>
<evidence type="ECO:0000313" key="10">
    <source>
        <dbReference type="Proteomes" id="UP001500840"/>
    </source>
</evidence>
<dbReference type="InterPro" id="IPR025300">
    <property type="entry name" value="BetaGal_jelly_roll_dom"/>
</dbReference>
<dbReference type="Pfam" id="PF13364">
    <property type="entry name" value="BetaGal_ABD2"/>
    <property type="match status" value="1"/>
</dbReference>
<feature type="domain" description="Glycoside hydrolase family 2" evidence="8">
    <location>
        <begin position="738"/>
        <end position="838"/>
    </location>
</feature>
<organism evidence="9 10">
    <name type="scientific">Novipirellula rosea</name>
    <dbReference type="NCBI Taxonomy" id="1031540"/>
    <lineage>
        <taxon>Bacteria</taxon>
        <taxon>Pseudomonadati</taxon>
        <taxon>Planctomycetota</taxon>
        <taxon>Planctomycetia</taxon>
        <taxon>Pirellulales</taxon>
        <taxon>Pirellulaceae</taxon>
        <taxon>Novipirellula</taxon>
    </lineage>
</organism>
<keyword evidence="2" id="KW-0378">Hydrolase</keyword>
<dbReference type="InterPro" id="IPR051913">
    <property type="entry name" value="GH2_Domain-Containing"/>
</dbReference>
<dbReference type="InterPro" id="IPR032311">
    <property type="entry name" value="DUF4982"/>
</dbReference>
<dbReference type="Pfam" id="PF02836">
    <property type="entry name" value="Glyco_hydro_2_C"/>
    <property type="match status" value="1"/>
</dbReference>
<dbReference type="Gene3D" id="2.60.40.10">
    <property type="entry name" value="Immunoglobulins"/>
    <property type="match status" value="3"/>
</dbReference>
<evidence type="ECO:0000259" key="8">
    <source>
        <dbReference type="Pfam" id="PF18565"/>
    </source>
</evidence>
<feature type="domain" description="Glycoside hydrolase family 2 catalytic" evidence="5">
    <location>
        <begin position="318"/>
        <end position="473"/>
    </location>
</feature>
<dbReference type="SUPFAM" id="SSF49303">
    <property type="entry name" value="beta-Galactosidase/glucuronidase domain"/>
    <property type="match status" value="1"/>
</dbReference>
<comment type="caution">
    <text evidence="9">The sequence shown here is derived from an EMBL/GenBank/DDBJ whole genome shotgun (WGS) entry which is preliminary data.</text>
</comment>
<evidence type="ECO:0000313" key="9">
    <source>
        <dbReference type="EMBL" id="GAA4473112.1"/>
    </source>
</evidence>
<dbReference type="PRINTS" id="PR00132">
    <property type="entry name" value="GLHYDRLASE2"/>
</dbReference>
<dbReference type="SUPFAM" id="SSF49373">
    <property type="entry name" value="Invasin/intimin cell-adhesion fragments"/>
    <property type="match status" value="1"/>
</dbReference>
<dbReference type="Gene3D" id="2.60.120.260">
    <property type="entry name" value="Galactose-binding domain-like"/>
    <property type="match status" value="1"/>
</dbReference>
<dbReference type="Pfam" id="PF16355">
    <property type="entry name" value="DUF4982"/>
    <property type="match status" value="1"/>
</dbReference>
<keyword evidence="3" id="KW-0326">Glycosidase</keyword>
<dbReference type="InterPro" id="IPR036156">
    <property type="entry name" value="Beta-gal/glucu_dom_sf"/>
</dbReference>
<dbReference type="InterPro" id="IPR008979">
    <property type="entry name" value="Galactose-bd-like_sf"/>
</dbReference>
<dbReference type="EMBL" id="BAABGA010000120">
    <property type="protein sequence ID" value="GAA4473112.1"/>
    <property type="molecule type" value="Genomic_DNA"/>
</dbReference>
<dbReference type="SUPFAM" id="SSF51445">
    <property type="entry name" value="(Trans)glycosidases"/>
    <property type="match status" value="1"/>
</dbReference>
<dbReference type="Gene3D" id="3.20.20.80">
    <property type="entry name" value="Glycosidases"/>
    <property type="match status" value="1"/>
</dbReference>
<reference evidence="10" key="1">
    <citation type="journal article" date="2019" name="Int. J. Syst. Evol. Microbiol.">
        <title>The Global Catalogue of Microorganisms (GCM) 10K type strain sequencing project: providing services to taxonomists for standard genome sequencing and annotation.</title>
        <authorList>
            <consortium name="The Broad Institute Genomics Platform"/>
            <consortium name="The Broad Institute Genome Sequencing Center for Infectious Disease"/>
            <person name="Wu L."/>
            <person name="Ma J."/>
        </authorList>
    </citation>
    <scope>NUCLEOTIDE SEQUENCE [LARGE SCALE GENOMIC DNA]</scope>
    <source>
        <strain evidence="10">JCM 17759</strain>
    </source>
</reference>
<dbReference type="PROSITE" id="PS00608">
    <property type="entry name" value="GLYCOSYL_HYDROL_F2_2"/>
    <property type="match status" value="1"/>
</dbReference>
<gene>
    <name evidence="9" type="primary">galB</name>
    <name evidence="9" type="ORF">GCM10023156_70630</name>
</gene>
<dbReference type="PANTHER" id="PTHR42732:SF1">
    <property type="entry name" value="BETA-MANNOSIDASE"/>
    <property type="match status" value="1"/>
</dbReference>
<evidence type="ECO:0000256" key="1">
    <source>
        <dbReference type="ARBA" id="ARBA00007401"/>
    </source>
</evidence>
<sequence length="843" mass="93721">MKLQTLKHRSFRCIWLRETLLAAVVMIVIATPTMRAAKGSQPSETSASHHSFNEGWKFYKGEAEGAESPGFDDSSWRSLDLPHDWAIEGPFDIKYNARAGGLPFHGTGWYRKTFEIPAAAKDKLVFVTFEGAMYNAHVWVNGHFIGNRPFGYIEFQYDITGHLNSDGPNVIAVKLTPEDHSSRWYPGAGIYRDVWIDYKNTVHVAHMGTFVTTPEIDTNHATVAVETKIKATGNNHAITSKYEVLASRGQVVASTVATATDSGGDTMASATMQIDNPQLWQLDSPVLYTLRTTVFDHGNVVDTVQTRFGIRTLKFTKAGGFFLNGKHTRIQGVCLHHDNGPLGAVANPRAIERKLQIMKQMGVNSVRTSHNPPSRTLLDRCDEMGILVQVEAFDVWKIAKVPNGYNKFFDEWAERDIKDMVLRDRNHPSVFMWSIGNEILEQGNAKEGNRIAKLLNGYVKSLDTTRPTTCGFNYYPAPYKTGMAAQVDIAGMNYKPLAYGPAVDEFLPNTPVVGSETSSCTSSRGVYHLPIEKYQTHESQQVTSYDIIGPPWAYPPDIEFAALAQHPEVLGEYMWTGFDYLGEPTPYGGKDNSTNGYWNADWPARSSYFGAVDLSGFPKDRFYLYQSQWTNEPMVHVLPHWNWQDSGHETIPVFAYTNCEQVELFVNGTSAGRKTKGKDRSEIPVKFNRYEKDHMLTKYRLSWDVPYSPGSIRVVGYVDGKPVAQKEIKTAGAPAQVKLQADRTTISADGRDLSYVTVRIEDRDGNLCPLASNRVQFSVQGAGKIAAVGNGNAATTAPFIADHRDAFNGLCMLIIQSAKQPGEIMIKAESEGLSTDELALSVK</sequence>
<dbReference type="Proteomes" id="UP001500840">
    <property type="component" value="Unassembled WGS sequence"/>
</dbReference>
<feature type="domain" description="Beta-galactosidase jelly roll" evidence="6">
    <location>
        <begin position="93"/>
        <end position="177"/>
    </location>
</feature>
<dbReference type="PANTHER" id="PTHR42732">
    <property type="entry name" value="BETA-GALACTOSIDASE"/>
    <property type="match status" value="1"/>
</dbReference>
<comment type="similarity">
    <text evidence="1">Belongs to the glycosyl hydrolase 2 family.</text>
</comment>
<dbReference type="SUPFAM" id="SSF49785">
    <property type="entry name" value="Galactose-binding domain-like"/>
    <property type="match status" value="1"/>
</dbReference>
<keyword evidence="10" id="KW-1185">Reference proteome</keyword>
<dbReference type="Pfam" id="PF00703">
    <property type="entry name" value="Glyco_hydro_2"/>
    <property type="match status" value="1"/>
</dbReference>
<dbReference type="InterPro" id="IPR017853">
    <property type="entry name" value="GH"/>
</dbReference>
<evidence type="ECO:0000256" key="2">
    <source>
        <dbReference type="ARBA" id="ARBA00022801"/>
    </source>
</evidence>
<dbReference type="InterPro" id="IPR023232">
    <property type="entry name" value="Glyco_hydro_2_AS"/>
</dbReference>
<dbReference type="InterPro" id="IPR006102">
    <property type="entry name" value="Ig-like_GH2"/>
</dbReference>
<feature type="domain" description="DUF4982" evidence="7">
    <location>
        <begin position="649"/>
        <end position="724"/>
    </location>
</feature>
<evidence type="ECO:0000259" key="6">
    <source>
        <dbReference type="Pfam" id="PF13364"/>
    </source>
</evidence>
<evidence type="ECO:0000259" key="7">
    <source>
        <dbReference type="Pfam" id="PF16355"/>
    </source>
</evidence>
<proteinExistence type="inferred from homology"/>
<name>A0ABP8NTF4_9BACT</name>
<evidence type="ECO:0000259" key="4">
    <source>
        <dbReference type="Pfam" id="PF00703"/>
    </source>
</evidence>
<dbReference type="InterPro" id="IPR006101">
    <property type="entry name" value="Glyco_hydro_2"/>
</dbReference>